<dbReference type="InterPro" id="IPR036663">
    <property type="entry name" value="Fumarylacetoacetase_C_sf"/>
</dbReference>
<keyword evidence="4" id="KW-1185">Reference proteome</keyword>
<evidence type="ECO:0000259" key="2">
    <source>
        <dbReference type="Pfam" id="PF01557"/>
    </source>
</evidence>
<dbReference type="PANTHER" id="PTHR11820">
    <property type="entry name" value="ACYLPYRUVASE"/>
    <property type="match status" value="1"/>
</dbReference>
<feature type="domain" description="Fumarylacetoacetase-like C-terminal" evidence="2">
    <location>
        <begin position="30"/>
        <end position="230"/>
    </location>
</feature>
<dbReference type="SUPFAM" id="SSF56529">
    <property type="entry name" value="FAH"/>
    <property type="match status" value="1"/>
</dbReference>
<keyword evidence="3" id="KW-0670">Pyruvate</keyword>
<dbReference type="EMBL" id="FQUP01000001">
    <property type="protein sequence ID" value="SHF30813.1"/>
    <property type="molecule type" value="Genomic_DNA"/>
</dbReference>
<protein>
    <submittedName>
        <fullName evidence="3">Fumarylpyruvate hydrolase</fullName>
    </submittedName>
</protein>
<dbReference type="InterPro" id="IPR011234">
    <property type="entry name" value="Fumarylacetoacetase-like_C"/>
</dbReference>
<dbReference type="GO" id="GO:0046872">
    <property type="term" value="F:metal ion binding"/>
    <property type="evidence" value="ECO:0007669"/>
    <property type="project" value="UniProtKB-KW"/>
</dbReference>
<accession>A0A1M5AKQ8</accession>
<dbReference type="RefSeq" id="WP_073052614.1">
    <property type="nucleotide sequence ID" value="NZ_FQUP01000001.1"/>
</dbReference>
<dbReference type="STRING" id="1122133.SAMN02745157_2166"/>
<proteinExistence type="predicted"/>
<keyword evidence="3" id="KW-0378">Hydrolase</keyword>
<reference evidence="3 4" key="1">
    <citation type="submission" date="2016-11" db="EMBL/GenBank/DDBJ databases">
        <authorList>
            <person name="Jaros S."/>
            <person name="Januszkiewicz K."/>
            <person name="Wedrychowicz H."/>
        </authorList>
    </citation>
    <scope>NUCLEOTIDE SEQUENCE [LARGE SCALE GENOMIC DNA]</scope>
    <source>
        <strain evidence="3 4">DSM 19436</strain>
    </source>
</reference>
<gene>
    <name evidence="3" type="ORF">SAMN02745157_2166</name>
</gene>
<evidence type="ECO:0000256" key="1">
    <source>
        <dbReference type="ARBA" id="ARBA00022723"/>
    </source>
</evidence>
<dbReference type="OrthoDB" id="5197601at2"/>
<name>A0A1M5AKQ8_9HYPH</name>
<dbReference type="Proteomes" id="UP000184485">
    <property type="component" value="Unassembled WGS sequence"/>
</dbReference>
<dbReference type="AlphaFoldDB" id="A0A1M5AKQ8"/>
<dbReference type="PANTHER" id="PTHR11820:SF90">
    <property type="entry name" value="FLUTATHIONE S-TRANSFERASE"/>
    <property type="match status" value="1"/>
</dbReference>
<dbReference type="Pfam" id="PF01557">
    <property type="entry name" value="FAA_hydrolase"/>
    <property type="match status" value="1"/>
</dbReference>
<sequence>MPEPSYVVAPPPVVSLPVVGLDARFPIRRVFCVGRNYAAHAREMGHDPDREPPFFFQKNAGDVVGPGEVPYPPLTEELHHEAELVVAIGRGGKDIAIGAALGHVYGYAVGLDLTRRDVQADLKKAGRPWETAKAFAQSAPVGAIQPAAAIGHPTKGRLTASVDGDLRQDGDIADMIWTVPEIIAHLSRWFTLEAGDLIFTGTPAGVGDLQRGNVIEAEIETVGALRVTIV</sequence>
<evidence type="ECO:0000313" key="4">
    <source>
        <dbReference type="Proteomes" id="UP000184485"/>
    </source>
</evidence>
<organism evidence="3 4">
    <name type="scientific">Kaistia soli DSM 19436</name>
    <dbReference type="NCBI Taxonomy" id="1122133"/>
    <lineage>
        <taxon>Bacteria</taxon>
        <taxon>Pseudomonadati</taxon>
        <taxon>Pseudomonadota</taxon>
        <taxon>Alphaproteobacteria</taxon>
        <taxon>Hyphomicrobiales</taxon>
        <taxon>Kaistiaceae</taxon>
        <taxon>Kaistia</taxon>
    </lineage>
</organism>
<evidence type="ECO:0000313" key="3">
    <source>
        <dbReference type="EMBL" id="SHF30813.1"/>
    </source>
</evidence>
<keyword evidence="1" id="KW-0479">Metal-binding</keyword>
<dbReference type="Gene3D" id="3.90.850.10">
    <property type="entry name" value="Fumarylacetoacetase-like, C-terminal domain"/>
    <property type="match status" value="1"/>
</dbReference>
<dbReference type="GO" id="GO:0018773">
    <property type="term" value="F:acetylpyruvate hydrolase activity"/>
    <property type="evidence" value="ECO:0007669"/>
    <property type="project" value="TreeGrafter"/>
</dbReference>